<sequence>MKILRLILGIITTMLVLTFIVEGTEFLIVKIVSGQSMEYLSNNQSEYFKIRNQTWFLVLKLVYTFFGAYPAGWLGYKITKHLQTAFFITIIMLQTLVFLYAMFFSEFKSTLKIYYWFLLLIVVLCGIFFSKNYFKNKIA</sequence>
<proteinExistence type="predicted"/>
<feature type="transmembrane region" description="Helical" evidence="1">
    <location>
        <begin position="82"/>
        <end position="101"/>
    </location>
</feature>
<keyword evidence="1" id="KW-0812">Transmembrane</keyword>
<keyword evidence="1" id="KW-1133">Transmembrane helix</keyword>
<dbReference type="KEGG" id="lnu:N7U66_03510"/>
<gene>
    <name evidence="2" type="ORF">N7U66_03510</name>
</gene>
<keyword evidence="3" id="KW-1185">Reference proteome</keyword>
<dbReference type="AlphaFoldDB" id="A0A9E8SE40"/>
<evidence type="ECO:0000313" key="3">
    <source>
        <dbReference type="Proteomes" id="UP001164705"/>
    </source>
</evidence>
<dbReference type="RefSeq" id="WP_267677349.1">
    <property type="nucleotide sequence ID" value="NZ_CP113088.1"/>
</dbReference>
<accession>A0A9E8SE40</accession>
<organism evidence="2 3">
    <name type="scientific">Lacinutrix neustonica</name>
    <dbReference type="NCBI Taxonomy" id="2980107"/>
    <lineage>
        <taxon>Bacteria</taxon>
        <taxon>Pseudomonadati</taxon>
        <taxon>Bacteroidota</taxon>
        <taxon>Flavobacteriia</taxon>
        <taxon>Flavobacteriales</taxon>
        <taxon>Flavobacteriaceae</taxon>
        <taxon>Lacinutrix</taxon>
    </lineage>
</organism>
<protein>
    <submittedName>
        <fullName evidence="2">Uncharacterized protein</fullName>
    </submittedName>
</protein>
<feature type="transmembrane region" description="Helical" evidence="1">
    <location>
        <begin position="6"/>
        <end position="33"/>
    </location>
</feature>
<dbReference type="EMBL" id="CP113088">
    <property type="protein sequence ID" value="WAC02751.1"/>
    <property type="molecule type" value="Genomic_DNA"/>
</dbReference>
<dbReference type="Proteomes" id="UP001164705">
    <property type="component" value="Chromosome"/>
</dbReference>
<name>A0A9E8SE40_9FLAO</name>
<evidence type="ECO:0000313" key="2">
    <source>
        <dbReference type="EMBL" id="WAC02751.1"/>
    </source>
</evidence>
<evidence type="ECO:0000256" key="1">
    <source>
        <dbReference type="SAM" id="Phobius"/>
    </source>
</evidence>
<reference evidence="2" key="1">
    <citation type="submission" date="2022-11" db="EMBL/GenBank/DDBJ databases">
        <title>Lacinutrix neustonica HL-RS19T sp. nov., isolated from the surface microlayer sample of brackish Lake Shihwa.</title>
        <authorList>
            <person name="Choi J.Y."/>
            <person name="Hwang C.Y."/>
        </authorList>
    </citation>
    <scope>NUCLEOTIDE SEQUENCE</scope>
    <source>
        <strain evidence="2">HL-RS19</strain>
    </source>
</reference>
<keyword evidence="1" id="KW-0472">Membrane</keyword>
<feature type="transmembrane region" description="Helical" evidence="1">
    <location>
        <begin position="54"/>
        <end position="76"/>
    </location>
</feature>
<feature type="transmembrane region" description="Helical" evidence="1">
    <location>
        <begin position="113"/>
        <end position="134"/>
    </location>
</feature>